<dbReference type="InterPro" id="IPR001667">
    <property type="entry name" value="DDH_dom"/>
</dbReference>
<dbReference type="RefSeq" id="WP_038265423.1">
    <property type="nucleotide sequence ID" value="NZ_FSRH01000002.1"/>
</dbReference>
<dbReference type="SUPFAM" id="SSF64182">
    <property type="entry name" value="DHH phosphoesterases"/>
    <property type="match status" value="1"/>
</dbReference>
<evidence type="ECO:0000313" key="3">
    <source>
        <dbReference type="Proteomes" id="UP000027946"/>
    </source>
</evidence>
<proteinExistence type="predicted"/>
<organism evidence="2 3">
    <name type="scientific">Peptoclostridium litorale DSM 5388</name>
    <dbReference type="NCBI Taxonomy" id="1121324"/>
    <lineage>
        <taxon>Bacteria</taxon>
        <taxon>Bacillati</taxon>
        <taxon>Bacillota</taxon>
        <taxon>Clostridia</taxon>
        <taxon>Peptostreptococcales</taxon>
        <taxon>Peptoclostridiaceae</taxon>
        <taxon>Peptoclostridium</taxon>
    </lineage>
</organism>
<evidence type="ECO:0000259" key="1">
    <source>
        <dbReference type="Pfam" id="PF01368"/>
    </source>
</evidence>
<keyword evidence="2" id="KW-0378">Hydrolase</keyword>
<feature type="domain" description="DDH" evidence="1">
    <location>
        <begin position="2"/>
        <end position="126"/>
    </location>
</feature>
<dbReference type="EC" id="3.1.-.-" evidence="2"/>
<dbReference type="OrthoDB" id="2035301at2"/>
<dbReference type="PANTHER" id="PTHR42146:SF1">
    <property type="entry name" value="OLIGORIBONUCLEASE NRNB"/>
    <property type="match status" value="1"/>
</dbReference>
<sequence length="313" mass="36689">MKIKLFTHTDLDGVGCSILLKRYYGKENIDCEFCEYDGFEHNINKFIDSGRYASYEYVYICDMSFGEDTAKRIDSLEALKRKLCLIDHHQTAIYLDKYEWATVEEYKKDSSRHCAMSLLYEHIIGTAKDAVQKMKISTPGVKSFIEIVRRYDTWEWYTKYEDEEPKIWDDLLYIYGKFTFMDIVLKRLEVFGQLLITTNEEFLLSIEERKRQEYIERKNSLLKTIKTNGFNVGVVFAERYISELGNELCKLNPDIDFVAMINMDGYVSYRTIRDDINLGEFSKLFGGGGHAKASGNQIKDEVILDLLQRLFQN</sequence>
<dbReference type="GO" id="GO:0016787">
    <property type="term" value="F:hydrolase activity"/>
    <property type="evidence" value="ECO:0007669"/>
    <property type="project" value="UniProtKB-KW"/>
</dbReference>
<protein>
    <submittedName>
        <fullName evidence="2">Oligoribonuclease NrnB</fullName>
        <ecNumber evidence="2">3.1.-.-</ecNumber>
    </submittedName>
</protein>
<gene>
    <name evidence="2" type="primary">nrnB</name>
    <name evidence="2" type="ORF">CLIT_11c02910</name>
</gene>
<dbReference type="Pfam" id="PF01368">
    <property type="entry name" value="DHH"/>
    <property type="match status" value="1"/>
</dbReference>
<comment type="caution">
    <text evidence="2">The sequence shown here is derived from an EMBL/GenBank/DDBJ whole genome shotgun (WGS) entry which is preliminary data.</text>
</comment>
<dbReference type="PANTHER" id="PTHR42146">
    <property type="entry name" value="3',5'-CYCLIC-NUCLEOTIDE PHOSPHODIESTERASE"/>
    <property type="match status" value="1"/>
</dbReference>
<dbReference type="STRING" id="1121324.CLIT_11c02910"/>
<dbReference type="EMBL" id="JJMM01000011">
    <property type="protein sequence ID" value="KDR95262.1"/>
    <property type="molecule type" value="Genomic_DNA"/>
</dbReference>
<name>A0A069RM32_PEPLI</name>
<dbReference type="Gene3D" id="3.10.310.30">
    <property type="match status" value="1"/>
</dbReference>
<evidence type="ECO:0000313" key="2">
    <source>
        <dbReference type="EMBL" id="KDR95262.1"/>
    </source>
</evidence>
<reference evidence="2 3" key="1">
    <citation type="submission" date="2014-03" db="EMBL/GenBank/DDBJ databases">
        <title>Genome sequence of Clostridium litorale W6, DSM 5388.</title>
        <authorList>
            <person name="Poehlein A."/>
            <person name="Jagirdar A."/>
            <person name="Khonsari B."/>
            <person name="Chibani C.M."/>
            <person name="Gutierrez Gutierrez D.A."/>
            <person name="Davydova E."/>
            <person name="Alghaithi H.S."/>
            <person name="Nair K.P."/>
            <person name="Dhamotharan K."/>
            <person name="Chandran L."/>
            <person name="G W."/>
            <person name="Daniel R."/>
        </authorList>
    </citation>
    <scope>NUCLEOTIDE SEQUENCE [LARGE SCALE GENOMIC DNA]</scope>
    <source>
        <strain evidence="2 3">W6</strain>
    </source>
</reference>
<accession>A0A069RM32</accession>
<dbReference type="InterPro" id="IPR038763">
    <property type="entry name" value="DHH_sf"/>
</dbReference>
<dbReference type="InterPro" id="IPR052968">
    <property type="entry name" value="Nucleotide_metab_enz"/>
</dbReference>
<dbReference type="eggNOG" id="COG2404">
    <property type="taxonomic scope" value="Bacteria"/>
</dbReference>
<keyword evidence="3" id="KW-1185">Reference proteome</keyword>
<dbReference type="AlphaFoldDB" id="A0A069RM32"/>
<dbReference type="Proteomes" id="UP000027946">
    <property type="component" value="Unassembled WGS sequence"/>
</dbReference>